<evidence type="ECO:0000256" key="16">
    <source>
        <dbReference type="PROSITE-ProRule" id="PRU00146"/>
    </source>
</evidence>
<dbReference type="Pfam" id="PF23011">
    <property type="entry name" value="PHD-1st_NSD"/>
    <property type="match status" value="1"/>
</dbReference>
<evidence type="ECO:0000256" key="10">
    <source>
        <dbReference type="ARBA" id="ARBA00022771"/>
    </source>
</evidence>
<evidence type="ECO:0000256" key="8">
    <source>
        <dbReference type="ARBA" id="ARBA00022723"/>
    </source>
</evidence>
<evidence type="ECO:0000259" key="21">
    <source>
        <dbReference type="PROSITE" id="PS50868"/>
    </source>
</evidence>
<evidence type="ECO:0000313" key="23">
    <source>
        <dbReference type="EMBL" id="KAF0299087.1"/>
    </source>
</evidence>
<evidence type="ECO:0000313" key="24">
    <source>
        <dbReference type="Proteomes" id="UP000440578"/>
    </source>
</evidence>
<keyword evidence="7" id="KW-0949">S-adenosyl-L-methionine</keyword>
<dbReference type="Pfam" id="PF00628">
    <property type="entry name" value="PHD"/>
    <property type="match status" value="1"/>
</dbReference>
<dbReference type="InterPro" id="IPR000313">
    <property type="entry name" value="PWWP_dom"/>
</dbReference>
<evidence type="ECO:0000256" key="4">
    <source>
        <dbReference type="ARBA" id="ARBA00022553"/>
    </source>
</evidence>
<dbReference type="GO" id="GO:0032259">
    <property type="term" value="P:methylation"/>
    <property type="evidence" value="ECO:0007669"/>
    <property type="project" value="UniProtKB-KW"/>
</dbReference>
<dbReference type="InterPro" id="IPR006560">
    <property type="entry name" value="AWS_dom"/>
</dbReference>
<evidence type="ECO:0000256" key="17">
    <source>
        <dbReference type="SAM" id="MobiDB-lite"/>
    </source>
</evidence>
<keyword evidence="15" id="KW-0539">Nucleus</keyword>
<dbReference type="SMART" id="SM00317">
    <property type="entry name" value="SET"/>
    <property type="match status" value="1"/>
</dbReference>
<dbReference type="FunFam" id="3.30.40.10:FF:000025">
    <property type="entry name" value="Histone-lysine N-methyltransferase"/>
    <property type="match status" value="1"/>
</dbReference>
<dbReference type="CDD" id="cd15567">
    <property type="entry name" value="PHD4_NSD"/>
    <property type="match status" value="1"/>
</dbReference>
<dbReference type="Gene3D" id="2.170.270.10">
    <property type="entry name" value="SET domain"/>
    <property type="match status" value="1"/>
</dbReference>
<dbReference type="Pfam" id="PF22908">
    <property type="entry name" value="PHD_NSD"/>
    <property type="match status" value="1"/>
</dbReference>
<dbReference type="InterPro" id="IPR050777">
    <property type="entry name" value="SET2_Histone-Lys_MeTrsfase"/>
</dbReference>
<keyword evidence="3" id="KW-0158">Chromosome</keyword>
<dbReference type="Pfam" id="PF17982">
    <property type="entry name" value="C5HCH"/>
    <property type="match status" value="1"/>
</dbReference>
<keyword evidence="24" id="KW-1185">Reference proteome</keyword>
<dbReference type="PROSITE" id="PS50016">
    <property type="entry name" value="ZF_PHD_2"/>
    <property type="match status" value="1"/>
</dbReference>
<protein>
    <submittedName>
        <fullName evidence="23">Histone-lysine N-methyltransferase, H3 lysine-36 and H4 lysine-20 specific</fullName>
    </submittedName>
</protein>
<dbReference type="GO" id="GO:0008270">
    <property type="term" value="F:zinc ion binding"/>
    <property type="evidence" value="ECO:0007669"/>
    <property type="project" value="UniProtKB-KW"/>
</dbReference>
<feature type="compositionally biased region" description="Low complexity" evidence="17">
    <location>
        <begin position="400"/>
        <end position="450"/>
    </location>
</feature>
<name>A0A6A4VSI0_AMPAM</name>
<dbReference type="FunFam" id="2.170.270.10:FF:000002">
    <property type="entry name" value="Histone-lysine N-methyltransferase"/>
    <property type="match status" value="1"/>
</dbReference>
<feature type="compositionally biased region" description="Basic and acidic residues" evidence="17">
    <location>
        <begin position="1274"/>
        <end position="1284"/>
    </location>
</feature>
<dbReference type="InterPro" id="IPR001214">
    <property type="entry name" value="SET_dom"/>
</dbReference>
<dbReference type="InterPro" id="IPR013083">
    <property type="entry name" value="Znf_RING/FYVE/PHD"/>
</dbReference>
<dbReference type="InterPro" id="IPR041306">
    <property type="entry name" value="C5HCH"/>
</dbReference>
<dbReference type="PROSITE" id="PS50280">
    <property type="entry name" value="SET"/>
    <property type="match status" value="1"/>
</dbReference>
<keyword evidence="13" id="KW-0805">Transcription regulation</keyword>
<dbReference type="EMBL" id="VIIS01001394">
    <property type="protein sequence ID" value="KAF0299087.1"/>
    <property type="molecule type" value="Genomic_DNA"/>
</dbReference>
<reference evidence="23 24" key="1">
    <citation type="submission" date="2019-07" db="EMBL/GenBank/DDBJ databases">
        <title>Draft genome assembly of a fouling barnacle, Amphibalanus amphitrite (Darwin, 1854): The first reference genome for Thecostraca.</title>
        <authorList>
            <person name="Kim W."/>
        </authorList>
    </citation>
    <scope>NUCLEOTIDE SEQUENCE [LARGE SCALE GENOMIC DNA]</scope>
    <source>
        <strain evidence="23">SNU_AA5</strain>
        <tissue evidence="23">Soma without cirri and trophi</tissue>
    </source>
</reference>
<dbReference type="Proteomes" id="UP000440578">
    <property type="component" value="Unassembled WGS sequence"/>
</dbReference>
<dbReference type="CDD" id="cd20144">
    <property type="entry name" value="PWWP_NSD_rpt1"/>
    <property type="match status" value="1"/>
</dbReference>
<dbReference type="Pfam" id="PF00855">
    <property type="entry name" value="PWWP"/>
    <property type="match status" value="2"/>
</dbReference>
<evidence type="ECO:0000256" key="14">
    <source>
        <dbReference type="ARBA" id="ARBA00023163"/>
    </source>
</evidence>
<evidence type="ECO:0000256" key="5">
    <source>
        <dbReference type="ARBA" id="ARBA00022603"/>
    </source>
</evidence>
<dbReference type="InterPro" id="IPR055197">
    <property type="entry name" value="PHDvar_NSD"/>
</dbReference>
<dbReference type="SMART" id="SM00570">
    <property type="entry name" value="AWS"/>
    <property type="match status" value="1"/>
</dbReference>
<evidence type="ECO:0000256" key="3">
    <source>
        <dbReference type="ARBA" id="ARBA00022454"/>
    </source>
</evidence>
<dbReference type="PROSITE" id="PS51215">
    <property type="entry name" value="AWS"/>
    <property type="match status" value="1"/>
</dbReference>
<evidence type="ECO:0000256" key="6">
    <source>
        <dbReference type="ARBA" id="ARBA00022679"/>
    </source>
</evidence>
<feature type="domain" description="Post-SET" evidence="21">
    <location>
        <begin position="1082"/>
        <end position="1098"/>
    </location>
</feature>
<keyword evidence="6 23" id="KW-0808">Transferase</keyword>
<gene>
    <name evidence="23" type="primary">Nsd1_0</name>
    <name evidence="23" type="ORF">FJT64_003634</name>
</gene>
<evidence type="ECO:0000256" key="15">
    <source>
        <dbReference type="ARBA" id="ARBA00023242"/>
    </source>
</evidence>
<dbReference type="Pfam" id="PF00856">
    <property type="entry name" value="SET"/>
    <property type="match status" value="1"/>
</dbReference>
<dbReference type="SUPFAM" id="SSF57903">
    <property type="entry name" value="FYVE/PHD zinc finger"/>
    <property type="match status" value="3"/>
</dbReference>
<evidence type="ECO:0000256" key="13">
    <source>
        <dbReference type="ARBA" id="ARBA00023015"/>
    </source>
</evidence>
<dbReference type="PROSITE" id="PS50868">
    <property type="entry name" value="POST_SET"/>
    <property type="match status" value="1"/>
</dbReference>
<dbReference type="SMART" id="SM00293">
    <property type="entry name" value="PWWP"/>
    <property type="match status" value="2"/>
</dbReference>
<dbReference type="InterPro" id="IPR011011">
    <property type="entry name" value="Znf_FYVE_PHD"/>
</dbReference>
<dbReference type="SUPFAM" id="SSF63748">
    <property type="entry name" value="Tudor/PWWP/MBT"/>
    <property type="match status" value="2"/>
</dbReference>
<dbReference type="InterPro" id="IPR001965">
    <property type="entry name" value="Znf_PHD"/>
</dbReference>
<feature type="compositionally biased region" description="Low complexity" evidence="17">
    <location>
        <begin position="121"/>
        <end position="140"/>
    </location>
</feature>
<keyword evidence="14" id="KW-0804">Transcription</keyword>
<feature type="region of interest" description="Disordered" evidence="17">
    <location>
        <begin position="1"/>
        <end position="153"/>
    </location>
</feature>
<dbReference type="FunFam" id="2.30.30.140:FF:000099">
    <property type="entry name" value="Histone-lysine N-methyltransferase"/>
    <property type="match status" value="1"/>
</dbReference>
<dbReference type="InterPro" id="IPR059153">
    <property type="entry name" value="NSD_PHD-1st"/>
</dbReference>
<sequence>MKHSKKSEVLSPISAKSCINSVSRAPSVARTVDSVAIPAAEGGAPQKVAQDLPGSKSTVPPSHADDSDKENGMAASPEPSASGQTPAVGPHSCDTAASAGPTEQAAHRPAPAGLPSPANGQPPAGLPSPAGGQPPAATGPCSPAGPGAVRLSPVSKYGRVRRARSDAAYVSTDRTYAALTGQQLAPARLPAPAPAPAGGGARRRAAELRRTLSATADDGGAITTPAAAAAEPRPVPDSAVPCEYVVGDVVWARVSGYPLWPAIVVYDTASGQFSRLVRKAGSRGPSVSRRYHVRFFGDLCRGWIAPVNLRRFEGRAQFDQLARAEQLGGKRSGREGGQFRLSNRNLPKWLEGVAEATGSLALDRYERVKPFVESNPPAAETKPEPAPAPKPKPKQRRRASAPAAGAASSGSSRASSAAAEAPAAGARSEAGSRCSGSASPSPSAAGASSPDDWTDEAGFSQFCESQREGTAARRPELAEVEVIELLAARWEAMGRAERAAFAAAPPKKKAARVSRPAAAPRPDSSDADSETSGRSRVRRVEKVCQLCEVNGELGRDVVRCAGSCGGVYHLRCAGAPASTVQFTCAECLSGRHACFVCRSPAGLLEPCRAAGRCGKRFHRACLRLFPQATTHEERLVCPLHVCHTCVSEDPRRLAAQFKPTDKLFKCVRCPTTYHTSEQCVAAGTEILNSSQIVCTKHYTADAATKKTASQHHINTTWCFICSKGIHGTMSQPGGSLICCESCPASFHAECVNTPVPEGGYVCEECESGRFPLYGEVVWVKHGFYRWWPAMVVPPNDIPENLLQMDYSTGQFVVRFFGSNDYSWVRRGRVFLFEEGDSLGKVNANGSKTLTSSYKKALQEATAYYQQYREHRRREKEGVDILRPPSYIKIKTNKPVGGVKLSNGDVSQATACGCRPSDERPCGPDSSCLNRMLMLECHPELCRAGDRCLNQRFQKRLYPQLQVVRTANKGWGLATCVDLKKGDFVIEYVGEVISELELHRRVELKHRTQDDNYYFLTIDRDRVLDAGPKGNMARFMNHCCQPNCETQKWTINSETRVGLFTLTDIPAGTELNFNYNFDCVGTAKKRCMCGADNCSGFLGDKVLKAVKAAKADDKARPLKRRRRRRTVKRRSEDVCFRCAAGGQLILCDFADCPKAYHAGCLQLERPPHGQWSRRGKWVCPWHHCDICGQRAVQLCSLCPNSVCRNHQDTGIARHAHLGHVCQDHPAAEVAQAEADARRREESAPAADAAPPPRKRRPSSDDGGAAKRPHTAAEPGRADEPPAPRC</sequence>
<evidence type="ECO:0000256" key="11">
    <source>
        <dbReference type="ARBA" id="ARBA00022833"/>
    </source>
</evidence>
<feature type="domain" description="AWS" evidence="22">
    <location>
        <begin position="906"/>
        <end position="956"/>
    </location>
</feature>
<dbReference type="SMART" id="SM00508">
    <property type="entry name" value="PostSET"/>
    <property type="match status" value="1"/>
</dbReference>
<dbReference type="InterPro" id="IPR019787">
    <property type="entry name" value="Znf_PHD-finger"/>
</dbReference>
<dbReference type="CDD" id="cd05838">
    <property type="entry name" value="PWWP_NSD_rpt2"/>
    <property type="match status" value="1"/>
</dbReference>
<dbReference type="OrthoDB" id="422362at2759"/>
<feature type="domain" description="PWWP" evidence="20">
    <location>
        <begin position="773"/>
        <end position="835"/>
    </location>
</feature>
<dbReference type="PROSITE" id="PS50812">
    <property type="entry name" value="PWWP"/>
    <property type="match status" value="2"/>
</dbReference>
<keyword evidence="9" id="KW-0677">Repeat</keyword>
<proteinExistence type="predicted"/>
<evidence type="ECO:0000256" key="1">
    <source>
        <dbReference type="ARBA" id="ARBA00004123"/>
    </source>
</evidence>
<feature type="region of interest" description="Disordered" evidence="17">
    <location>
        <begin position="1227"/>
        <end position="1284"/>
    </location>
</feature>
<dbReference type="GO" id="GO:0005694">
    <property type="term" value="C:chromosome"/>
    <property type="evidence" value="ECO:0007669"/>
    <property type="project" value="UniProtKB-SubCell"/>
</dbReference>
<dbReference type="Pfam" id="PF23004">
    <property type="entry name" value="PHDvar_NSD"/>
    <property type="match status" value="1"/>
</dbReference>
<evidence type="ECO:0000256" key="12">
    <source>
        <dbReference type="ARBA" id="ARBA00022853"/>
    </source>
</evidence>
<dbReference type="Pfam" id="PF17907">
    <property type="entry name" value="AWS"/>
    <property type="match status" value="1"/>
</dbReference>
<accession>A0A6A4VSI0</accession>
<dbReference type="CDD" id="cd19173">
    <property type="entry name" value="SET_NSD"/>
    <property type="match status" value="1"/>
</dbReference>
<dbReference type="InterPro" id="IPR019786">
    <property type="entry name" value="Zinc_finger_PHD-type_CS"/>
</dbReference>
<dbReference type="Gene3D" id="3.30.40.10">
    <property type="entry name" value="Zinc/RING finger domain, C3HC4 (zinc finger)"/>
    <property type="match status" value="4"/>
</dbReference>
<comment type="caution">
    <text evidence="23">The sequence shown here is derived from an EMBL/GenBank/DDBJ whole genome shotgun (WGS) entry which is preliminary data.</text>
</comment>
<evidence type="ECO:0000259" key="20">
    <source>
        <dbReference type="PROSITE" id="PS50812"/>
    </source>
</evidence>
<evidence type="ECO:0000256" key="2">
    <source>
        <dbReference type="ARBA" id="ARBA00004286"/>
    </source>
</evidence>
<dbReference type="PROSITE" id="PS01359">
    <property type="entry name" value="ZF_PHD_1"/>
    <property type="match status" value="1"/>
</dbReference>
<organism evidence="23 24">
    <name type="scientific">Amphibalanus amphitrite</name>
    <name type="common">Striped barnacle</name>
    <name type="synonym">Balanus amphitrite</name>
    <dbReference type="NCBI Taxonomy" id="1232801"/>
    <lineage>
        <taxon>Eukaryota</taxon>
        <taxon>Metazoa</taxon>
        <taxon>Ecdysozoa</taxon>
        <taxon>Arthropoda</taxon>
        <taxon>Crustacea</taxon>
        <taxon>Multicrustacea</taxon>
        <taxon>Cirripedia</taxon>
        <taxon>Thoracica</taxon>
        <taxon>Thoracicalcarea</taxon>
        <taxon>Balanomorpha</taxon>
        <taxon>Balanoidea</taxon>
        <taxon>Balanidae</taxon>
        <taxon>Amphibalaninae</taxon>
        <taxon>Amphibalanus</taxon>
    </lineage>
</organism>
<feature type="region of interest" description="Disordered" evidence="17">
    <location>
        <begin position="374"/>
        <end position="457"/>
    </location>
</feature>
<dbReference type="GO" id="GO:0140938">
    <property type="term" value="F:histone H3 methyltransferase activity"/>
    <property type="evidence" value="ECO:0007669"/>
    <property type="project" value="UniProtKB-ARBA"/>
</dbReference>
<evidence type="ECO:0000256" key="7">
    <source>
        <dbReference type="ARBA" id="ARBA00022691"/>
    </source>
</evidence>
<feature type="domain" description="SET" evidence="19">
    <location>
        <begin position="958"/>
        <end position="1075"/>
    </location>
</feature>
<comment type="subcellular location">
    <subcellularLocation>
        <location evidence="2">Chromosome</location>
    </subcellularLocation>
    <subcellularLocation>
        <location evidence="1">Nucleus</location>
    </subcellularLocation>
</comment>
<keyword evidence="12" id="KW-0156">Chromatin regulator</keyword>
<dbReference type="GO" id="GO:0005634">
    <property type="term" value="C:nucleus"/>
    <property type="evidence" value="ECO:0007669"/>
    <property type="project" value="UniProtKB-SubCell"/>
</dbReference>
<dbReference type="Gene3D" id="2.30.30.140">
    <property type="match status" value="2"/>
</dbReference>
<evidence type="ECO:0000256" key="9">
    <source>
        <dbReference type="ARBA" id="ARBA00022737"/>
    </source>
</evidence>
<dbReference type="CDD" id="cd15568">
    <property type="entry name" value="PHD5_NSD"/>
    <property type="match status" value="1"/>
</dbReference>
<dbReference type="SUPFAM" id="SSF82199">
    <property type="entry name" value="SET domain"/>
    <property type="match status" value="1"/>
</dbReference>
<dbReference type="CDD" id="cd15566">
    <property type="entry name" value="PHD3_NSD"/>
    <property type="match status" value="1"/>
</dbReference>
<feature type="domain" description="PHD-type" evidence="18">
    <location>
        <begin position="715"/>
        <end position="768"/>
    </location>
</feature>
<keyword evidence="10 16" id="KW-0863">Zinc-finger</keyword>
<keyword evidence="4" id="KW-0597">Phosphoprotein</keyword>
<dbReference type="InterPro" id="IPR046341">
    <property type="entry name" value="SET_dom_sf"/>
</dbReference>
<evidence type="ECO:0000259" key="22">
    <source>
        <dbReference type="PROSITE" id="PS51215"/>
    </source>
</evidence>
<feature type="domain" description="PWWP" evidence="20">
    <location>
        <begin position="246"/>
        <end position="304"/>
    </location>
</feature>
<dbReference type="PANTHER" id="PTHR22884">
    <property type="entry name" value="SET DOMAIN PROTEINS"/>
    <property type="match status" value="1"/>
</dbReference>
<keyword evidence="11" id="KW-0862">Zinc</keyword>
<dbReference type="InterPro" id="IPR003616">
    <property type="entry name" value="Post-SET_dom"/>
</dbReference>
<dbReference type="GO" id="GO:0016279">
    <property type="term" value="F:protein-lysine N-methyltransferase activity"/>
    <property type="evidence" value="ECO:0007669"/>
    <property type="project" value="UniProtKB-ARBA"/>
</dbReference>
<evidence type="ECO:0000259" key="19">
    <source>
        <dbReference type="PROSITE" id="PS50280"/>
    </source>
</evidence>
<feature type="compositionally biased region" description="Low complexity" evidence="17">
    <location>
        <begin position="513"/>
        <end position="522"/>
    </location>
</feature>
<feature type="region of interest" description="Disordered" evidence="17">
    <location>
        <begin position="500"/>
        <end position="534"/>
    </location>
</feature>
<dbReference type="InterPro" id="IPR055198">
    <property type="entry name" value="NSD_PHD"/>
</dbReference>
<keyword evidence="5 23" id="KW-0489">Methyltransferase</keyword>
<feature type="region of interest" description="Disordered" evidence="17">
    <location>
        <begin position="181"/>
        <end position="206"/>
    </location>
</feature>
<dbReference type="SMART" id="SM00249">
    <property type="entry name" value="PHD"/>
    <property type="match status" value="4"/>
</dbReference>
<evidence type="ECO:0000259" key="18">
    <source>
        <dbReference type="PROSITE" id="PS50016"/>
    </source>
</evidence>
<keyword evidence="8" id="KW-0479">Metal-binding</keyword>